<evidence type="ECO:0000313" key="2">
    <source>
        <dbReference type="Proteomes" id="UP001142393"/>
    </source>
</evidence>
<proteinExistence type="predicted"/>
<dbReference type="Proteomes" id="UP001142393">
    <property type="component" value="Unassembled WGS sequence"/>
</dbReference>
<accession>A0A9W8TSI3</accession>
<evidence type="ECO:0000313" key="1">
    <source>
        <dbReference type="EMBL" id="KAJ3738501.1"/>
    </source>
</evidence>
<gene>
    <name evidence="1" type="ORF">DFH05DRAFT_1464584</name>
</gene>
<dbReference type="EMBL" id="JANVFU010000029">
    <property type="protein sequence ID" value="KAJ3738501.1"/>
    <property type="molecule type" value="Genomic_DNA"/>
</dbReference>
<dbReference type="Gene3D" id="3.20.20.80">
    <property type="entry name" value="Glycosidases"/>
    <property type="match status" value="1"/>
</dbReference>
<organism evidence="1 2">
    <name type="scientific">Lentinula detonsa</name>
    <dbReference type="NCBI Taxonomy" id="2804962"/>
    <lineage>
        <taxon>Eukaryota</taxon>
        <taxon>Fungi</taxon>
        <taxon>Dikarya</taxon>
        <taxon>Basidiomycota</taxon>
        <taxon>Agaricomycotina</taxon>
        <taxon>Agaricomycetes</taxon>
        <taxon>Agaricomycetidae</taxon>
        <taxon>Agaricales</taxon>
        <taxon>Marasmiineae</taxon>
        <taxon>Omphalotaceae</taxon>
        <taxon>Lentinula</taxon>
    </lineage>
</organism>
<protein>
    <submittedName>
        <fullName evidence="1">Uncharacterized protein</fullName>
    </submittedName>
</protein>
<comment type="caution">
    <text evidence="1">The sequence shown here is derived from an EMBL/GenBank/DDBJ whole genome shotgun (WGS) entry which is preliminary data.</text>
</comment>
<reference evidence="1 2" key="1">
    <citation type="journal article" date="2023" name="Proc. Natl. Acad. Sci. U.S.A.">
        <title>A global phylogenomic analysis of the shiitake genus Lentinula.</title>
        <authorList>
            <person name="Sierra-Patev S."/>
            <person name="Min B."/>
            <person name="Naranjo-Ortiz M."/>
            <person name="Looney B."/>
            <person name="Konkel Z."/>
            <person name="Slot J.C."/>
            <person name="Sakamoto Y."/>
            <person name="Steenwyk J.L."/>
            <person name="Rokas A."/>
            <person name="Carro J."/>
            <person name="Camarero S."/>
            <person name="Ferreira P."/>
            <person name="Molpeceres G."/>
            <person name="Ruiz-Duenas F.J."/>
            <person name="Serrano A."/>
            <person name="Henrissat B."/>
            <person name="Drula E."/>
            <person name="Hughes K.W."/>
            <person name="Mata J.L."/>
            <person name="Ishikawa N.K."/>
            <person name="Vargas-Isla R."/>
            <person name="Ushijima S."/>
            <person name="Smith C.A."/>
            <person name="Donoghue J."/>
            <person name="Ahrendt S."/>
            <person name="Andreopoulos W."/>
            <person name="He G."/>
            <person name="LaButti K."/>
            <person name="Lipzen A."/>
            <person name="Ng V."/>
            <person name="Riley R."/>
            <person name="Sandor L."/>
            <person name="Barry K."/>
            <person name="Martinez A.T."/>
            <person name="Xiao Y."/>
            <person name="Gibbons J.G."/>
            <person name="Terashima K."/>
            <person name="Grigoriev I.V."/>
            <person name="Hibbett D."/>
        </authorList>
    </citation>
    <scope>NUCLEOTIDE SEQUENCE [LARGE SCALE GENOMIC DNA]</scope>
    <source>
        <strain evidence="1 2">TFB7810</strain>
    </source>
</reference>
<name>A0A9W8TSI3_9AGAR</name>
<dbReference type="AlphaFoldDB" id="A0A9W8TSI3"/>
<sequence>MSCMSKIVWVALAPRVTKGVAYSWISNYFRRGWYMDSGRRLGHWGHGYLWLEYSMDERRALYPTDNCYAQYGTGTPRNDTELRPTYLMHTSAQSLIQPYLNSTAYAQSKSKPFIMFETNTASCAPPTNQSSYKQWTVGPIDKDLYSL</sequence>
<keyword evidence="2" id="KW-1185">Reference proteome</keyword>